<proteinExistence type="predicted"/>
<feature type="transmembrane region" description="Helical" evidence="1">
    <location>
        <begin position="6"/>
        <end position="33"/>
    </location>
</feature>
<keyword evidence="1" id="KW-0812">Transmembrane</keyword>
<keyword evidence="3" id="KW-1185">Reference proteome</keyword>
<organism evidence="2 3">
    <name type="scientific">Pseudonocardia humida</name>
    <dbReference type="NCBI Taxonomy" id="2800819"/>
    <lineage>
        <taxon>Bacteria</taxon>
        <taxon>Bacillati</taxon>
        <taxon>Actinomycetota</taxon>
        <taxon>Actinomycetes</taxon>
        <taxon>Pseudonocardiales</taxon>
        <taxon>Pseudonocardiaceae</taxon>
        <taxon>Pseudonocardia</taxon>
    </lineage>
</organism>
<dbReference type="RefSeq" id="WP_252446042.1">
    <property type="nucleotide sequence ID" value="NZ_JAGSOV010000084.1"/>
</dbReference>
<evidence type="ECO:0000256" key="1">
    <source>
        <dbReference type="SAM" id="Phobius"/>
    </source>
</evidence>
<dbReference type="Proteomes" id="UP001165283">
    <property type="component" value="Unassembled WGS sequence"/>
</dbReference>
<comment type="caution">
    <text evidence="2">The sequence shown here is derived from an EMBL/GenBank/DDBJ whole genome shotgun (WGS) entry which is preliminary data.</text>
</comment>
<reference evidence="2" key="1">
    <citation type="submission" date="2021-04" db="EMBL/GenBank/DDBJ databases">
        <title>Pseudonocardia sp. nov., isolated from sandy soil of mangrove forest.</title>
        <authorList>
            <person name="Zan Z."/>
            <person name="Huang R."/>
            <person name="Liu W."/>
        </authorList>
    </citation>
    <scope>NUCLEOTIDE SEQUENCE</scope>
    <source>
        <strain evidence="2">S2-4</strain>
    </source>
</reference>
<gene>
    <name evidence="2" type="ORF">KDL28_36280</name>
</gene>
<sequence>MTMWTTIAPIAPVLLAVGYPVYTLIMAAVLALCGVPRQDIAKWALKQADRQRLSELIRTARGVPDAESNQQDPELYH</sequence>
<keyword evidence="1" id="KW-0472">Membrane</keyword>
<dbReference type="EMBL" id="JAGSOV010000084">
    <property type="protein sequence ID" value="MCO1660525.1"/>
    <property type="molecule type" value="Genomic_DNA"/>
</dbReference>
<name>A0ABT1ABX2_9PSEU</name>
<evidence type="ECO:0000313" key="2">
    <source>
        <dbReference type="EMBL" id="MCO1660525.1"/>
    </source>
</evidence>
<protein>
    <submittedName>
        <fullName evidence="2">Uncharacterized protein</fullName>
    </submittedName>
</protein>
<evidence type="ECO:0000313" key="3">
    <source>
        <dbReference type="Proteomes" id="UP001165283"/>
    </source>
</evidence>
<keyword evidence="1" id="KW-1133">Transmembrane helix</keyword>
<accession>A0ABT1ABX2</accession>